<gene>
    <name evidence="1" type="ORF">ACCQ42_06335</name>
</gene>
<proteinExistence type="predicted"/>
<accession>A0ABW9MDH4</accession>
<comment type="caution">
    <text evidence="1">The sequence shown here is derived from an EMBL/GenBank/DDBJ whole genome shotgun (WGS) entry which is preliminary data.</text>
</comment>
<name>A0ABW9MDH4_9FIRM</name>
<protein>
    <submittedName>
        <fullName evidence="1">Uncharacterized protein</fullName>
    </submittedName>
</protein>
<organism evidence="1 2">
    <name type="scientific">Anaerococcus kampingae</name>
    <dbReference type="NCBI Taxonomy" id="3115614"/>
    <lineage>
        <taxon>Bacteria</taxon>
        <taxon>Bacillati</taxon>
        <taxon>Bacillota</taxon>
        <taxon>Tissierellia</taxon>
        <taxon>Tissierellales</taxon>
        <taxon>Peptoniphilaceae</taxon>
        <taxon>Anaerococcus</taxon>
    </lineage>
</organism>
<evidence type="ECO:0000313" key="1">
    <source>
        <dbReference type="EMBL" id="MFO3667385.1"/>
    </source>
</evidence>
<dbReference type="EMBL" id="JBGMEF010000019">
    <property type="protein sequence ID" value="MFO3667385.1"/>
    <property type="molecule type" value="Genomic_DNA"/>
</dbReference>
<evidence type="ECO:0000313" key="2">
    <source>
        <dbReference type="Proteomes" id="UP001637994"/>
    </source>
</evidence>
<dbReference type="Proteomes" id="UP001637994">
    <property type="component" value="Unassembled WGS sequence"/>
</dbReference>
<reference evidence="1 2" key="1">
    <citation type="journal article" date="2025" name="Anaerobe">
        <title>Description of Anaerococcus kampingiae sp. nov., Anaerococcus groningensis sp. nov., Anaerococcus martiniensis sp. nov., and Anaerococcus cruorum sp. nov., isolated from human clinical specimens.</title>
        <authorList>
            <person name="Boiten K.E."/>
            <person name="Meijer J."/>
            <person name="van Wezel E.M."/>
            <person name="Veloo A.C.M."/>
        </authorList>
    </citation>
    <scope>NUCLEOTIDE SEQUENCE [LARGE SCALE GENOMIC DNA]</scope>
    <source>
        <strain evidence="1 2">ENR0874</strain>
    </source>
</reference>
<keyword evidence="2" id="KW-1185">Reference proteome</keyword>
<dbReference type="RefSeq" id="WP_410035691.1">
    <property type="nucleotide sequence ID" value="NZ_JBGMEF010000019.1"/>
</dbReference>
<sequence length="126" mass="14590">MKKAFISIYVLIILLLLALSVSFIAGQNQVDTELSNNISDKKQSLFDAESFANVLIEELSLDKNLEPNSLKGVLYLKSDIEIYQSEDENNLQFNLKSKYKNTISRALIKYKYDEKDKFILINKRIY</sequence>